<dbReference type="AlphaFoldDB" id="A0A255XP34"/>
<evidence type="ECO:0000313" key="3">
    <source>
        <dbReference type="EMBL" id="OYQ18662.1"/>
    </source>
</evidence>
<dbReference type="GO" id="GO:0016787">
    <property type="term" value="F:hydrolase activity"/>
    <property type="evidence" value="ECO:0007669"/>
    <property type="project" value="InterPro"/>
</dbReference>
<proteinExistence type="predicted"/>
<comment type="caution">
    <text evidence="3">The sequence shown here is derived from an EMBL/GenBank/DDBJ whole genome shotgun (WGS) entry which is preliminary data.</text>
</comment>
<evidence type="ECO:0000259" key="2">
    <source>
        <dbReference type="Pfam" id="PF01738"/>
    </source>
</evidence>
<sequence>MDDVKLVTPKTDVSRRGFVVMSSLAAGFALAVQPVQAQTQITTDTNGLEAGEVSIPTGTGPIPAYRAQPQGGKNLPLVLVVQEIFGVHEHIKDVCRRLAKLGYCAIAVELFARQGNVANAAMEQIRPIVAAVPDAQVMSDLDAAVAFAKASGAVDTSKLAITGFCWGGRITWLYAAHNPGVKAGIAWYGRVVGDKTALQPANPIDVADKIKAPVLGLYGGADQGIPVASLDQLKAALGPSTKSEFVVYPDAPHAFHADYRPSYREAAAKDGWGRLLAWLKANGVA</sequence>
<dbReference type="EMBL" id="NOXS01000032">
    <property type="protein sequence ID" value="OYQ18662.1"/>
    <property type="molecule type" value="Genomic_DNA"/>
</dbReference>
<name>A0A255XP34_9PROT</name>
<dbReference type="Pfam" id="PF01738">
    <property type="entry name" value="DLH"/>
    <property type="match status" value="1"/>
</dbReference>
<feature type="chain" id="PRO_5012265296" evidence="1">
    <location>
        <begin position="38"/>
        <end position="285"/>
    </location>
</feature>
<feature type="signal peptide" evidence="1">
    <location>
        <begin position="1"/>
        <end position="37"/>
    </location>
</feature>
<dbReference type="OrthoDB" id="9771666at2"/>
<dbReference type="SUPFAM" id="SSF53474">
    <property type="entry name" value="alpha/beta-Hydrolases"/>
    <property type="match status" value="1"/>
</dbReference>
<keyword evidence="1" id="KW-0732">Signal</keyword>
<gene>
    <name evidence="3" type="ORF">CHR90_10390</name>
</gene>
<dbReference type="PANTHER" id="PTHR46623:SF6">
    <property type="entry name" value="ALPHA_BETA-HYDROLASES SUPERFAMILY PROTEIN"/>
    <property type="match status" value="1"/>
</dbReference>
<evidence type="ECO:0000313" key="4">
    <source>
        <dbReference type="Proteomes" id="UP000216361"/>
    </source>
</evidence>
<dbReference type="InterPro" id="IPR002925">
    <property type="entry name" value="Dienelactn_hydro"/>
</dbReference>
<dbReference type="Gene3D" id="3.40.50.1820">
    <property type="entry name" value="alpha/beta hydrolase"/>
    <property type="match status" value="1"/>
</dbReference>
<dbReference type="InterPro" id="IPR029058">
    <property type="entry name" value="AB_hydrolase_fold"/>
</dbReference>
<organism evidence="3 4">
    <name type="scientific">Elstera cyanobacteriorum</name>
    <dbReference type="NCBI Taxonomy" id="2022747"/>
    <lineage>
        <taxon>Bacteria</taxon>
        <taxon>Pseudomonadati</taxon>
        <taxon>Pseudomonadota</taxon>
        <taxon>Alphaproteobacteria</taxon>
        <taxon>Rhodospirillales</taxon>
        <taxon>Rhodospirillaceae</taxon>
        <taxon>Elstera</taxon>
    </lineage>
</organism>
<dbReference type="RefSeq" id="WP_094408925.1">
    <property type="nucleotide sequence ID" value="NZ_BMJZ01000001.1"/>
</dbReference>
<dbReference type="Proteomes" id="UP000216361">
    <property type="component" value="Unassembled WGS sequence"/>
</dbReference>
<reference evidence="3 4" key="1">
    <citation type="submission" date="2017-07" db="EMBL/GenBank/DDBJ databases">
        <title>Elstera cyanobacteriorum sp. nov., a novel bacterium isolated from cyanobacterial aggregates in a eutrophic lake.</title>
        <authorList>
            <person name="Cai H."/>
        </authorList>
    </citation>
    <scope>NUCLEOTIDE SEQUENCE [LARGE SCALE GENOMIC DNA]</scope>
    <source>
        <strain evidence="3 4">TH019</strain>
    </source>
</reference>
<dbReference type="InterPro" id="IPR051049">
    <property type="entry name" value="Dienelactone_hydrolase-like"/>
</dbReference>
<accession>A0A255XP34</accession>
<evidence type="ECO:0000256" key="1">
    <source>
        <dbReference type="SAM" id="SignalP"/>
    </source>
</evidence>
<dbReference type="PANTHER" id="PTHR46623">
    <property type="entry name" value="CARBOXYMETHYLENEBUTENOLIDASE-RELATED"/>
    <property type="match status" value="1"/>
</dbReference>
<feature type="domain" description="Dienelactone hydrolase" evidence="2">
    <location>
        <begin position="62"/>
        <end position="281"/>
    </location>
</feature>
<keyword evidence="4" id="KW-1185">Reference proteome</keyword>
<protein>
    <submittedName>
        <fullName evidence="3">Carboxymethylenebutenolidase</fullName>
    </submittedName>
</protein>